<feature type="site" description="Transition state stabilizer" evidence="13">
    <location>
        <position position="98"/>
    </location>
</feature>
<reference evidence="15" key="1">
    <citation type="submission" date="2016-10" db="EMBL/GenBank/DDBJ databases">
        <authorList>
            <person name="Varghese N."/>
        </authorList>
    </citation>
    <scope>NUCLEOTIDE SEQUENCE [LARGE SCALE GENOMIC DNA]</scope>
    <source>
        <strain evidence="15">DSM 20406</strain>
    </source>
</reference>
<evidence type="ECO:0000256" key="9">
    <source>
        <dbReference type="ARBA" id="ARBA00023172"/>
    </source>
</evidence>
<feature type="binding site" evidence="13">
    <location>
        <position position="114"/>
    </location>
    <ligand>
        <name>Mg(2+)</name>
        <dbReference type="ChEBI" id="CHEBI:18420"/>
    </ligand>
</feature>
<dbReference type="PIRSF" id="PIRSF037785">
    <property type="entry name" value="RecU"/>
    <property type="match status" value="1"/>
</dbReference>
<evidence type="ECO:0000256" key="5">
    <source>
        <dbReference type="ARBA" id="ARBA00022759"/>
    </source>
</evidence>
<feature type="binding site" evidence="13">
    <location>
        <position position="96"/>
    </location>
    <ligand>
        <name>Mg(2+)</name>
        <dbReference type="ChEBI" id="CHEBI:18420"/>
    </ligand>
</feature>
<feature type="binding site" evidence="13">
    <location>
        <position position="81"/>
    </location>
    <ligand>
        <name>Mg(2+)</name>
        <dbReference type="ChEBI" id="CHEBI:18420"/>
    </ligand>
</feature>
<evidence type="ECO:0000256" key="6">
    <source>
        <dbReference type="ARBA" id="ARBA00022763"/>
    </source>
</evidence>
<dbReference type="InterPro" id="IPR011335">
    <property type="entry name" value="Restrct_endonuc-II-like"/>
</dbReference>
<evidence type="ECO:0000256" key="10">
    <source>
        <dbReference type="ARBA" id="ARBA00023204"/>
    </source>
</evidence>
<evidence type="ECO:0000256" key="3">
    <source>
        <dbReference type="ARBA" id="ARBA00022722"/>
    </source>
</evidence>
<keyword evidence="3 13" id="KW-0540">Nuclease</keyword>
<dbReference type="GO" id="GO:0007059">
    <property type="term" value="P:chromosome segregation"/>
    <property type="evidence" value="ECO:0007669"/>
    <property type="project" value="UniProtKB-UniRule"/>
</dbReference>
<gene>
    <name evidence="13" type="primary">recU</name>
    <name evidence="14" type="ORF">SAMN04487834_100622</name>
</gene>
<keyword evidence="7 13" id="KW-0378">Hydrolase</keyword>
<dbReference type="NCBIfam" id="NF002584">
    <property type="entry name" value="PRK02234.1-5"/>
    <property type="match status" value="1"/>
</dbReference>
<keyword evidence="15" id="KW-1185">Reference proteome</keyword>
<dbReference type="InterPro" id="IPR011856">
    <property type="entry name" value="tRNA_endonuc-like_dom_sf"/>
</dbReference>
<dbReference type="GeneID" id="54120740"/>
<dbReference type="GO" id="GO:0000287">
    <property type="term" value="F:magnesium ion binding"/>
    <property type="evidence" value="ECO:0007669"/>
    <property type="project" value="UniProtKB-UniRule"/>
</dbReference>
<comment type="function">
    <text evidence="13">Endonuclease that resolves Holliday junction intermediates in genetic recombination. Cleaves mobile four-strand junctions by introducing symmetrical nicks in paired strands. Promotes annealing of linear ssDNA with homologous dsDNA. Required for DNA repair, homologous recombination and chromosome segregation.</text>
</comment>
<evidence type="ECO:0000256" key="12">
    <source>
        <dbReference type="ARBA" id="ARBA00029523"/>
    </source>
</evidence>
<dbReference type="GO" id="GO:0003676">
    <property type="term" value="F:nucleic acid binding"/>
    <property type="evidence" value="ECO:0007669"/>
    <property type="project" value="InterPro"/>
</dbReference>
<comment type="subcellular location">
    <subcellularLocation>
        <location evidence="1 13">Cytoplasm</location>
    </subcellularLocation>
</comment>
<dbReference type="NCBIfam" id="NF002581">
    <property type="entry name" value="PRK02234.1-2"/>
    <property type="match status" value="1"/>
</dbReference>
<dbReference type="GO" id="GO:0008821">
    <property type="term" value="F:crossover junction DNA endonuclease activity"/>
    <property type="evidence" value="ECO:0007669"/>
    <property type="project" value="UniProtKB-EC"/>
</dbReference>
<keyword evidence="4 13" id="KW-0479">Metal-binding</keyword>
<keyword evidence="8 13" id="KW-0460">Magnesium</keyword>
<dbReference type="RefSeq" id="WP_033163347.1">
    <property type="nucleotide sequence ID" value="NZ_CACVPP010000013.1"/>
</dbReference>
<dbReference type="Proteomes" id="UP000183028">
    <property type="component" value="Unassembled WGS sequence"/>
</dbReference>
<keyword evidence="9 13" id="KW-0233">DNA recombination</keyword>
<comment type="catalytic activity">
    <reaction evidence="13">
        <text>Endonucleolytic cleavage at a junction such as a reciprocal single-stranded crossover between two homologous DNA duplexes (Holliday junction).</text>
        <dbReference type="EC" id="3.1.21.10"/>
    </reaction>
</comment>
<keyword evidence="6 13" id="KW-0227">DNA damage</keyword>
<dbReference type="SUPFAM" id="SSF52980">
    <property type="entry name" value="Restriction endonuclease-like"/>
    <property type="match status" value="1"/>
</dbReference>
<accession>A0A1H6QZ72</accession>
<dbReference type="NCBIfam" id="TIGR00648">
    <property type="entry name" value="recU"/>
    <property type="match status" value="1"/>
</dbReference>
<evidence type="ECO:0000313" key="14">
    <source>
        <dbReference type="EMBL" id="SEI48961.1"/>
    </source>
</evidence>
<dbReference type="EMBL" id="FNYK01000006">
    <property type="protein sequence ID" value="SEI48961.1"/>
    <property type="molecule type" value="Genomic_DNA"/>
</dbReference>
<name>A0A1H6QZ72_9FIRM</name>
<dbReference type="CDD" id="cd22354">
    <property type="entry name" value="RecU-like"/>
    <property type="match status" value="1"/>
</dbReference>
<dbReference type="Gene3D" id="3.40.1350.10">
    <property type="match status" value="1"/>
</dbReference>
<evidence type="ECO:0000256" key="13">
    <source>
        <dbReference type="HAMAP-Rule" id="MF_00130"/>
    </source>
</evidence>
<evidence type="ECO:0000256" key="4">
    <source>
        <dbReference type="ARBA" id="ARBA00022723"/>
    </source>
</evidence>
<protein>
    <recommendedName>
        <fullName evidence="12 13">Holliday junction resolvase RecU</fullName>
        <ecNumber evidence="13">3.1.21.10</ecNumber>
    </recommendedName>
    <alternativeName>
        <fullName evidence="13">Recombination protein U homolog</fullName>
    </alternativeName>
</protein>
<evidence type="ECO:0000313" key="15">
    <source>
        <dbReference type="Proteomes" id="UP000183028"/>
    </source>
</evidence>
<keyword evidence="2 13" id="KW-0963">Cytoplasm</keyword>
<dbReference type="STRING" id="322505.SAMN04487836_1358"/>
<dbReference type="eggNOG" id="COG3331">
    <property type="taxonomic scope" value="Bacteria"/>
</dbReference>
<dbReference type="Pfam" id="PF03838">
    <property type="entry name" value="RecU"/>
    <property type="match status" value="1"/>
</dbReference>
<dbReference type="HAMAP" id="MF_00130">
    <property type="entry name" value="RecU"/>
    <property type="match status" value="1"/>
</dbReference>
<dbReference type="AlphaFoldDB" id="A0A1H6QZ72"/>
<dbReference type="GO" id="GO:0005737">
    <property type="term" value="C:cytoplasm"/>
    <property type="evidence" value="ECO:0007669"/>
    <property type="project" value="UniProtKB-SubCell"/>
</dbReference>
<keyword evidence="10 13" id="KW-0234">DNA repair</keyword>
<proteinExistence type="inferred from homology"/>
<evidence type="ECO:0000256" key="7">
    <source>
        <dbReference type="ARBA" id="ARBA00022801"/>
    </source>
</evidence>
<comment type="similarity">
    <text evidence="11 13">Belongs to the RecU family.</text>
</comment>
<evidence type="ECO:0000256" key="2">
    <source>
        <dbReference type="ARBA" id="ARBA00022490"/>
    </source>
</evidence>
<dbReference type="GO" id="GO:0006281">
    <property type="term" value="P:DNA repair"/>
    <property type="evidence" value="ECO:0007669"/>
    <property type="project" value="UniProtKB-UniRule"/>
</dbReference>
<organism evidence="14 15">
    <name type="scientific">Sharpea azabuensis</name>
    <dbReference type="NCBI Taxonomy" id="322505"/>
    <lineage>
        <taxon>Bacteria</taxon>
        <taxon>Bacillati</taxon>
        <taxon>Bacillota</taxon>
        <taxon>Erysipelotrichia</taxon>
        <taxon>Erysipelotrichales</taxon>
        <taxon>Coprobacillaceae</taxon>
        <taxon>Sharpea</taxon>
    </lineage>
</organism>
<comment type="cofactor">
    <cofactor evidence="13">
        <name>Mg(2+)</name>
        <dbReference type="ChEBI" id="CHEBI:18420"/>
    </cofactor>
    <text evidence="13">Binds 1 Mg(2+) ion per subunit.</text>
</comment>
<evidence type="ECO:0000256" key="11">
    <source>
        <dbReference type="ARBA" id="ARBA00023447"/>
    </source>
</evidence>
<evidence type="ECO:0000256" key="1">
    <source>
        <dbReference type="ARBA" id="ARBA00004496"/>
    </source>
</evidence>
<evidence type="ECO:0000256" key="8">
    <source>
        <dbReference type="ARBA" id="ARBA00022842"/>
    </source>
</evidence>
<keyword evidence="5 13" id="KW-0255">Endonuclease</keyword>
<sequence>MVHYPNKKKDLTSFTPHEQKRYTGMRGMNLEEDITMSNKYYLERDIAVIYKKPTPVQIVKVDYPKRSAAKITEAYFRKPSTTDYNGLYKGYYIDFEAKETKTLRFPFANIWDHQINHLDAIKRHGGIAFIIIAFTTLNEVYLLDASYMIEKYRSDGVRHIDYDYIKEKGHLVHQGYAPRLDYLSVIDRYYLKEEKNENPKK</sequence>
<feature type="binding site" evidence="13">
    <location>
        <position position="83"/>
    </location>
    <ligand>
        <name>Mg(2+)</name>
        <dbReference type="ChEBI" id="CHEBI:18420"/>
    </ligand>
</feature>
<dbReference type="GO" id="GO:0006310">
    <property type="term" value="P:DNA recombination"/>
    <property type="evidence" value="ECO:0007669"/>
    <property type="project" value="UniProtKB-UniRule"/>
</dbReference>
<dbReference type="EC" id="3.1.21.10" evidence="13"/>
<dbReference type="OrthoDB" id="9783592at2"/>
<dbReference type="InterPro" id="IPR004612">
    <property type="entry name" value="Resolv_RecU"/>
</dbReference>